<dbReference type="Gene3D" id="3.60.60.10">
    <property type="entry name" value="Penicillin V Acylase, Chain A"/>
    <property type="match status" value="1"/>
</dbReference>
<dbReference type="InterPro" id="IPR029132">
    <property type="entry name" value="CBAH/NAAA_C"/>
</dbReference>
<feature type="domain" description="Choloylglycine hydrolase/NAAA C-terminal" evidence="3">
    <location>
        <begin position="66"/>
        <end position="347"/>
    </location>
</feature>
<evidence type="ECO:0000313" key="5">
    <source>
        <dbReference type="Proteomes" id="UP000325466"/>
    </source>
</evidence>
<gene>
    <name evidence="4" type="ORF">RAJCM14343_4668</name>
</gene>
<evidence type="ECO:0000259" key="3">
    <source>
        <dbReference type="Pfam" id="PF02275"/>
    </source>
</evidence>
<reference evidence="4 5" key="1">
    <citation type="journal article" date="2018" name="Biodegradation">
        <title>1,4-Dioxane degradation characteristics of Rhodococcus aetherivorans JCM 14343.</title>
        <authorList>
            <person name="Inoue D."/>
            <person name="Tsunoda T."/>
            <person name="Yamamoto N."/>
            <person name="Ike M."/>
            <person name="Sei K."/>
        </authorList>
    </citation>
    <scope>NUCLEOTIDE SEQUENCE [LARGE SCALE GENOMIC DNA]</scope>
    <source>
        <strain evidence="4 5">JCM 14343</strain>
    </source>
</reference>
<evidence type="ECO:0000256" key="1">
    <source>
        <dbReference type="ARBA" id="ARBA00006625"/>
    </source>
</evidence>
<dbReference type="PANTHER" id="PTHR35527">
    <property type="entry name" value="CHOLOYLGLYCINE HYDROLASE"/>
    <property type="match status" value="1"/>
</dbReference>
<dbReference type="PANTHER" id="PTHR35527:SF2">
    <property type="entry name" value="HYDROLASE"/>
    <property type="match status" value="1"/>
</dbReference>
<sequence length="385" mass="42217">MCRKQLRHSRIRVIRTVAGAGAGGSAAKTLRFDRNVRIVTVVVGRVDAHGARAAGFLVGHRGGSMCTRAMWTGSGHGVLVGRNMDWREEMDTNLWSLPRGVDRIGHDRDPDPVTWTARYGSLVAAVWDNATSDGINERGLAAHVLWLAEADFGERDPELPALAVSLWPQIFLDLCGTVDECLALMAERPFQVRPLIEPRSQRPATVHLALEDASGDSLILEHIGGTLRIHHGRANTVMTNSPPYDEQIELRKSFTGFGGSEPLPGTTEASDRFVRASYYLDRLPAVETPARAYAALLSVMRNVAQPFGEPDPQRPNISMTIWRTLTDLTEGLYMFESSFSPNIVWTRSADLDFSTCRKLDLAKPGLLGNVSGAFTDAAEPPFTLS</sequence>
<organism evidence="4 5">
    <name type="scientific">Rhodococcus aetherivorans</name>
    <dbReference type="NCBI Taxonomy" id="191292"/>
    <lineage>
        <taxon>Bacteria</taxon>
        <taxon>Bacillati</taxon>
        <taxon>Actinomycetota</taxon>
        <taxon>Actinomycetes</taxon>
        <taxon>Mycobacteriales</taxon>
        <taxon>Nocardiaceae</taxon>
        <taxon>Rhodococcus</taxon>
    </lineage>
</organism>
<proteinExistence type="inferred from homology"/>
<comment type="similarity">
    <text evidence="1">Belongs to the peptidase C59 family.</text>
</comment>
<dbReference type="InterPro" id="IPR029055">
    <property type="entry name" value="Ntn_hydrolases_N"/>
</dbReference>
<evidence type="ECO:0000256" key="2">
    <source>
        <dbReference type="ARBA" id="ARBA00022801"/>
    </source>
</evidence>
<dbReference type="Proteomes" id="UP000325466">
    <property type="component" value="Unassembled WGS sequence"/>
</dbReference>
<dbReference type="EMBL" id="BLAH01000116">
    <property type="protein sequence ID" value="GES39397.1"/>
    <property type="molecule type" value="Genomic_DNA"/>
</dbReference>
<dbReference type="SUPFAM" id="SSF56235">
    <property type="entry name" value="N-terminal nucleophile aminohydrolases (Ntn hydrolases)"/>
    <property type="match status" value="1"/>
</dbReference>
<comment type="caution">
    <text evidence="4">The sequence shown here is derived from an EMBL/GenBank/DDBJ whole genome shotgun (WGS) entry which is preliminary data.</text>
</comment>
<dbReference type="CDD" id="cd01902">
    <property type="entry name" value="Ntn_CGH"/>
    <property type="match status" value="1"/>
</dbReference>
<protein>
    <submittedName>
        <fullName evidence="4">Choloylglycine hydrolase</fullName>
        <ecNumber evidence="4">3.5.1.24</ecNumber>
    </submittedName>
</protein>
<dbReference type="InterPro" id="IPR052193">
    <property type="entry name" value="Peptidase_C59"/>
</dbReference>
<dbReference type="EC" id="3.5.1.24" evidence="4"/>
<accession>A0ABQ0YS33</accession>
<evidence type="ECO:0000313" key="4">
    <source>
        <dbReference type="EMBL" id="GES39397.1"/>
    </source>
</evidence>
<keyword evidence="2 4" id="KW-0378">Hydrolase</keyword>
<keyword evidence="5" id="KW-1185">Reference proteome</keyword>
<name>A0ABQ0YS33_9NOCA</name>
<dbReference type="Pfam" id="PF02275">
    <property type="entry name" value="CBAH"/>
    <property type="match status" value="1"/>
</dbReference>
<dbReference type="GO" id="GO:0045302">
    <property type="term" value="F:choloylglycine hydrolase activity"/>
    <property type="evidence" value="ECO:0007669"/>
    <property type="project" value="UniProtKB-EC"/>
</dbReference>